<dbReference type="SUPFAM" id="SSF50249">
    <property type="entry name" value="Nucleic acid-binding proteins"/>
    <property type="match status" value="3"/>
</dbReference>
<gene>
    <name evidence="2" type="primary">LOC107811908</name>
</gene>
<dbReference type="GO" id="GO:0003684">
    <property type="term" value="F:damaged DNA binding"/>
    <property type="evidence" value="ECO:0000318"/>
    <property type="project" value="GO_Central"/>
</dbReference>
<dbReference type="InterPro" id="IPR013955">
    <property type="entry name" value="Rep_factor-A_C"/>
</dbReference>
<dbReference type="OrthoDB" id="3248508at2759"/>
<dbReference type="PANTHER" id="PTHR47165">
    <property type="entry name" value="OS03G0429900 PROTEIN"/>
    <property type="match status" value="1"/>
</dbReference>
<dbReference type="KEGG" id="nta:107811908"/>
<proteinExistence type="predicted"/>
<dbReference type="GO" id="GO:0051321">
    <property type="term" value="P:meiotic cell cycle"/>
    <property type="evidence" value="ECO:0000318"/>
    <property type="project" value="GO_Central"/>
</dbReference>
<dbReference type="STRING" id="4097.A0A1S4BU38"/>
<accession>A0A1S4BU38</accession>
<name>A0A1S4BU38_TOBAC</name>
<dbReference type="Pfam" id="PF08646">
    <property type="entry name" value="Rep_fac-A_C"/>
    <property type="match status" value="1"/>
</dbReference>
<feature type="domain" description="Replication factor A C-terminal" evidence="1">
    <location>
        <begin position="236"/>
        <end position="338"/>
    </location>
</feature>
<dbReference type="GO" id="GO:0000724">
    <property type="term" value="P:double-strand break repair via homologous recombination"/>
    <property type="evidence" value="ECO:0000318"/>
    <property type="project" value="GO_Central"/>
</dbReference>
<organism evidence="2">
    <name type="scientific">Nicotiana tabacum</name>
    <name type="common">Common tobacco</name>
    <dbReference type="NCBI Taxonomy" id="4097"/>
    <lineage>
        <taxon>Eukaryota</taxon>
        <taxon>Viridiplantae</taxon>
        <taxon>Streptophyta</taxon>
        <taxon>Embryophyta</taxon>
        <taxon>Tracheophyta</taxon>
        <taxon>Spermatophyta</taxon>
        <taxon>Magnoliopsida</taxon>
        <taxon>eudicotyledons</taxon>
        <taxon>Gunneridae</taxon>
        <taxon>Pentapetalae</taxon>
        <taxon>asterids</taxon>
        <taxon>lamiids</taxon>
        <taxon>Solanales</taxon>
        <taxon>Solanaceae</taxon>
        <taxon>Nicotianoideae</taxon>
        <taxon>Nicotianeae</taxon>
        <taxon>Nicotiana</taxon>
    </lineage>
</organism>
<evidence type="ECO:0000259" key="1">
    <source>
        <dbReference type="Pfam" id="PF08646"/>
    </source>
</evidence>
<sequence length="403" mass="46510">MQVILFTDQVNMWKEHLEQGGIYYIINGRINDRKPNFQSVHKEFEIVFSNNTIVKRCNNSFSTISFSNSFVSFEEAFQCTNGIIFDTLGILVKVNASIGDSNRKRREITLMNERCDRQTVTLWGEVAEKDGDILQNMIFEKPIVALCDVKGITYRGNFVISTTHVSSVMTNPSFEKAIALQNWHNCMKSQDKDITLMPSRLIKKARKVKIGDITHADSFDNTEDTYRKFNVKIKDIINNDDPWYLSCKKCYKKVSLVDNIATCPRCGSNVEYEERYLLKLELFDEKEHCYITLFEATKYLLGCDVTTYVRSISQKKEESKYYRKLVSSKDKEFTFLVKLDPRIGGDRPGKSLIAEELHEVGKVDAIEIADDEIKAAKTIKKTKQIEEENDASTTHKRINIERD</sequence>
<dbReference type="GO" id="GO:0005662">
    <property type="term" value="C:DNA replication factor A complex"/>
    <property type="evidence" value="ECO:0000318"/>
    <property type="project" value="GO_Central"/>
</dbReference>
<dbReference type="OMA" id="NERCDRQ"/>
<dbReference type="PANTHER" id="PTHR47165:SF4">
    <property type="entry name" value="OS03G0429900 PROTEIN"/>
    <property type="match status" value="1"/>
</dbReference>
<dbReference type="GO" id="GO:0007004">
    <property type="term" value="P:telomere maintenance via telomerase"/>
    <property type="evidence" value="ECO:0000318"/>
    <property type="project" value="GO_Central"/>
</dbReference>
<dbReference type="RefSeq" id="XP_016492385.1">
    <property type="nucleotide sequence ID" value="XM_016636899.1"/>
</dbReference>
<dbReference type="AlphaFoldDB" id="A0A1S4BU38"/>
<dbReference type="GO" id="GO:0043047">
    <property type="term" value="F:single-stranded telomeric DNA binding"/>
    <property type="evidence" value="ECO:0000318"/>
    <property type="project" value="GO_Central"/>
</dbReference>
<protein>
    <submittedName>
        <fullName evidence="2">Replication protein A 70 kDa DNA-binding subunit B-like</fullName>
    </submittedName>
</protein>
<dbReference type="PaxDb" id="4097-A0A1S4BU38"/>
<dbReference type="GO" id="GO:0006289">
    <property type="term" value="P:nucleotide-excision repair"/>
    <property type="evidence" value="ECO:0000318"/>
    <property type="project" value="GO_Central"/>
</dbReference>
<dbReference type="InterPro" id="IPR012340">
    <property type="entry name" value="NA-bd_OB-fold"/>
</dbReference>
<dbReference type="SMR" id="A0A1S4BU38"/>
<evidence type="ECO:0000313" key="2">
    <source>
        <dbReference type="RefSeq" id="XP_016492385.1"/>
    </source>
</evidence>
<dbReference type="GO" id="GO:0006260">
    <property type="term" value="P:DNA replication"/>
    <property type="evidence" value="ECO:0000318"/>
    <property type="project" value="GO_Central"/>
</dbReference>
<reference evidence="2" key="1">
    <citation type="submission" date="2025-08" db="UniProtKB">
        <authorList>
            <consortium name="RefSeq"/>
        </authorList>
    </citation>
    <scope>IDENTIFICATION</scope>
</reference>
<dbReference type="Gene3D" id="2.40.50.140">
    <property type="entry name" value="Nucleic acid-binding proteins"/>
    <property type="match status" value="3"/>
</dbReference>